<gene>
    <name evidence="14" type="ORF">LSTR_LSTR007091</name>
</gene>
<comment type="function">
    <text evidence="12">Catalyzes the formation of phosphatidylethanolamine (PtdEtn) from phosphatidylserine (PtdSer). Plays a central role in phospholipid metabolism and in the interorganelle trafficking of phosphatidylserine. May be involved in lipid droplet biogenesis at the endoplasmic reticulum membrane.</text>
</comment>
<dbReference type="PANTHER" id="PTHR10067:SF6">
    <property type="entry name" value="PHOSPHATIDYLSERINE DECARBOXYLASE PROENZYME, MITOCHONDRIAL"/>
    <property type="match status" value="1"/>
</dbReference>
<dbReference type="GO" id="GO:0004609">
    <property type="term" value="F:phosphatidylserine decarboxylase activity"/>
    <property type="evidence" value="ECO:0007669"/>
    <property type="project" value="UniProtKB-EC"/>
</dbReference>
<sequence length="449" mass="51388">MTRRLSAESIYLIAGSATNNSNQILFGFRIRLVNMVAIFVSGLFLVHSVFIYTLVIPISWATGGSVSMLGRWRKVWRSWVPIPTGVGITLLGILQWRRIRKQHQDEVASKEWEITCYRAVPFRPLSRAWGWGSDCTIPSPLRAWVYGEYSRMFAVNLDEVEHELPVYVSLADFFSRRLKEGVRPIDLSPCLVSPADGKILNAGKVTSCHIEQVKGVTYSIQAFLGDLNWHNTNNKVMPQHVSAKHTDINDNEIKINANDSYKEYTRVPDWNEYKKSLLMDPVNNDLYQIVIYLAPGDYHRFHSPVQCSIKYRRHFQGELLSVSPRVAGWVPELFSLNERVVYFGQWEKGFFSMTAVGATNVGSIRVHSDKSLHTNGRRWSRDIKHKDKRLNLVWDKGQEVGEFRMGSTIVILFEAPKDYSLCVAPGQKIKVGESVTCCMDQDLRQKKRT</sequence>
<keyword evidence="8" id="KW-0456">Lyase</keyword>
<keyword evidence="13" id="KW-0472">Membrane</keyword>
<keyword evidence="10" id="KW-0670">Pyruvate</keyword>
<keyword evidence="9" id="KW-1208">Phospholipid metabolism</keyword>
<evidence type="ECO:0000256" key="6">
    <source>
        <dbReference type="ARBA" id="ARBA00023098"/>
    </source>
</evidence>
<comment type="cofactor">
    <cofactor evidence="1">
        <name>pyruvate</name>
        <dbReference type="ChEBI" id="CHEBI:15361"/>
    </cofactor>
</comment>
<evidence type="ECO:0000256" key="8">
    <source>
        <dbReference type="ARBA" id="ARBA00023239"/>
    </source>
</evidence>
<evidence type="ECO:0000256" key="2">
    <source>
        <dbReference type="ARBA" id="ARBA00005189"/>
    </source>
</evidence>
<dbReference type="OrthoDB" id="4330at2759"/>
<dbReference type="InParanoid" id="A0A482WES3"/>
<keyword evidence="6" id="KW-0443">Lipid metabolism</keyword>
<protein>
    <recommendedName>
        <fullName evidence="3">phosphatidylserine decarboxylase</fullName>
        <ecNumber evidence="3">4.1.1.65</ecNumber>
    </recommendedName>
</protein>
<dbReference type="AlphaFoldDB" id="A0A482WES3"/>
<dbReference type="Proteomes" id="UP000291343">
    <property type="component" value="Unassembled WGS sequence"/>
</dbReference>
<evidence type="ECO:0000313" key="14">
    <source>
        <dbReference type="EMBL" id="RZF32013.1"/>
    </source>
</evidence>
<evidence type="ECO:0000256" key="9">
    <source>
        <dbReference type="ARBA" id="ARBA00023264"/>
    </source>
</evidence>
<dbReference type="Pfam" id="PF02666">
    <property type="entry name" value="PS_Dcarbxylase"/>
    <property type="match status" value="1"/>
</dbReference>
<evidence type="ECO:0000256" key="13">
    <source>
        <dbReference type="SAM" id="Phobius"/>
    </source>
</evidence>
<dbReference type="NCBIfam" id="TIGR00163">
    <property type="entry name" value="PS_decarb"/>
    <property type="match status" value="1"/>
</dbReference>
<dbReference type="STRING" id="195883.A0A482WES3"/>
<dbReference type="UniPathway" id="UPA00558"/>
<evidence type="ECO:0000256" key="10">
    <source>
        <dbReference type="ARBA" id="ARBA00023317"/>
    </source>
</evidence>
<evidence type="ECO:0000256" key="3">
    <source>
        <dbReference type="ARBA" id="ARBA00012243"/>
    </source>
</evidence>
<evidence type="ECO:0000256" key="12">
    <source>
        <dbReference type="ARBA" id="ARBA00045136"/>
    </source>
</evidence>
<dbReference type="InterPro" id="IPR033177">
    <property type="entry name" value="PSD-B"/>
</dbReference>
<dbReference type="EC" id="4.1.1.65" evidence="3"/>
<comment type="pathway">
    <text evidence="11">Phospholipid metabolism; phosphatidylethanolamine biosynthesis.</text>
</comment>
<evidence type="ECO:0000256" key="4">
    <source>
        <dbReference type="ARBA" id="ARBA00022516"/>
    </source>
</evidence>
<keyword evidence="5" id="KW-0210">Decarboxylase</keyword>
<keyword evidence="7" id="KW-0594">Phospholipid biosynthesis</keyword>
<evidence type="ECO:0000313" key="15">
    <source>
        <dbReference type="Proteomes" id="UP000291343"/>
    </source>
</evidence>
<name>A0A482WES3_LAOST</name>
<comment type="pathway">
    <text evidence="2">Lipid metabolism.</text>
</comment>
<keyword evidence="4" id="KW-0444">Lipid biosynthesis</keyword>
<keyword evidence="13" id="KW-1133">Transmembrane helix</keyword>
<evidence type="ECO:0000256" key="1">
    <source>
        <dbReference type="ARBA" id="ARBA00001928"/>
    </source>
</evidence>
<proteinExistence type="predicted"/>
<organism evidence="14 15">
    <name type="scientific">Laodelphax striatellus</name>
    <name type="common">Small brown planthopper</name>
    <name type="synonym">Delphax striatella</name>
    <dbReference type="NCBI Taxonomy" id="195883"/>
    <lineage>
        <taxon>Eukaryota</taxon>
        <taxon>Metazoa</taxon>
        <taxon>Ecdysozoa</taxon>
        <taxon>Arthropoda</taxon>
        <taxon>Hexapoda</taxon>
        <taxon>Insecta</taxon>
        <taxon>Pterygota</taxon>
        <taxon>Neoptera</taxon>
        <taxon>Paraneoptera</taxon>
        <taxon>Hemiptera</taxon>
        <taxon>Auchenorrhyncha</taxon>
        <taxon>Fulgoroidea</taxon>
        <taxon>Delphacidae</taxon>
        <taxon>Criomorphinae</taxon>
        <taxon>Laodelphax</taxon>
    </lineage>
</organism>
<comment type="caution">
    <text evidence="14">The sequence shown here is derived from an EMBL/GenBank/DDBJ whole genome shotgun (WGS) entry which is preliminary data.</text>
</comment>
<keyword evidence="13" id="KW-0812">Transmembrane</keyword>
<dbReference type="GO" id="GO:0005739">
    <property type="term" value="C:mitochondrion"/>
    <property type="evidence" value="ECO:0007669"/>
    <property type="project" value="TreeGrafter"/>
</dbReference>
<dbReference type="SMR" id="A0A482WES3"/>
<evidence type="ECO:0000256" key="5">
    <source>
        <dbReference type="ARBA" id="ARBA00022793"/>
    </source>
</evidence>
<dbReference type="InterPro" id="IPR003817">
    <property type="entry name" value="PS_Dcarbxylase"/>
</dbReference>
<dbReference type="EMBL" id="QKKF02037612">
    <property type="protein sequence ID" value="RZF32013.1"/>
    <property type="molecule type" value="Genomic_DNA"/>
</dbReference>
<feature type="transmembrane region" description="Helical" evidence="13">
    <location>
        <begin position="76"/>
        <end position="94"/>
    </location>
</feature>
<dbReference type="GO" id="GO:0006646">
    <property type="term" value="P:phosphatidylethanolamine biosynthetic process"/>
    <property type="evidence" value="ECO:0007669"/>
    <property type="project" value="UniProtKB-UniPathway"/>
</dbReference>
<accession>A0A482WES3</accession>
<feature type="transmembrane region" description="Helical" evidence="13">
    <location>
        <begin position="32"/>
        <end position="56"/>
    </location>
</feature>
<dbReference type="FunCoup" id="A0A482WES3">
    <property type="interactions" value="1509"/>
</dbReference>
<evidence type="ECO:0000256" key="7">
    <source>
        <dbReference type="ARBA" id="ARBA00023209"/>
    </source>
</evidence>
<reference evidence="14 15" key="1">
    <citation type="journal article" date="2017" name="Gigascience">
        <title>Genome sequence of the small brown planthopper, Laodelphax striatellus.</title>
        <authorList>
            <person name="Zhu J."/>
            <person name="Jiang F."/>
            <person name="Wang X."/>
            <person name="Yang P."/>
            <person name="Bao Y."/>
            <person name="Zhao W."/>
            <person name="Wang W."/>
            <person name="Lu H."/>
            <person name="Wang Q."/>
            <person name="Cui N."/>
            <person name="Li J."/>
            <person name="Chen X."/>
            <person name="Luo L."/>
            <person name="Yu J."/>
            <person name="Kang L."/>
            <person name="Cui F."/>
        </authorList>
    </citation>
    <scope>NUCLEOTIDE SEQUENCE [LARGE SCALE GENOMIC DNA]</scope>
    <source>
        <strain evidence="14">Lst14</strain>
    </source>
</reference>
<keyword evidence="15" id="KW-1185">Reference proteome</keyword>
<dbReference type="PANTHER" id="PTHR10067">
    <property type="entry name" value="PHOSPHATIDYLSERINE DECARBOXYLASE"/>
    <property type="match status" value="1"/>
</dbReference>
<evidence type="ECO:0000256" key="11">
    <source>
        <dbReference type="ARBA" id="ARBA00024326"/>
    </source>
</evidence>